<dbReference type="InterPro" id="IPR044290">
    <property type="entry name" value="RRA1/2/3"/>
</dbReference>
<dbReference type="AlphaFoldDB" id="A0A6A3AX65"/>
<keyword evidence="5" id="KW-1185">Reference proteome</keyword>
<keyword evidence="3" id="KW-0472">Membrane</keyword>
<evidence type="ECO:0000256" key="3">
    <source>
        <dbReference type="SAM" id="Phobius"/>
    </source>
</evidence>
<keyword evidence="3" id="KW-0812">Transmembrane</keyword>
<keyword evidence="3" id="KW-1133">Transmembrane helix</keyword>
<feature type="region of interest" description="Disordered" evidence="2">
    <location>
        <begin position="1"/>
        <end position="43"/>
    </location>
</feature>
<dbReference type="GO" id="GO:0080147">
    <property type="term" value="P:root hair cell development"/>
    <property type="evidence" value="ECO:0007669"/>
    <property type="project" value="InterPro"/>
</dbReference>
<name>A0A6A3AX65_HIBSY</name>
<protein>
    <submittedName>
        <fullName evidence="4">40S ribosomal protein S8</fullName>
    </submittedName>
</protein>
<keyword evidence="4" id="KW-0689">Ribosomal protein</keyword>
<proteinExistence type="predicted"/>
<sequence length="393" mass="44451">MGISMDSMHKRRSTGGKKKAWRKKRKYELGRQPGNTKLSSNKTVRRIRTREGNTGAAKLAIQKNGFALLRYSDASKVVSVLQRMEDVARLYFQKLFTFNASRADDRILGGINSCITPDINSELANIRLLVLLRLLELLSSYSFVSCAILKLYIASCSSLIHVHLAINDPFLTWYQSLKDPGVVYSSTVAPVFFFSSCSYCRLHRRDKAQSFRGSRITVAIVIGVLLCCLIAFFFPYGLINPTASVQNRRIRKSSFQIGSSLWESSEQSKMLKSEIVSLLEKNSELKKQVRNLKEKLQLAQQVKDNVQKQFLVLGEQHKTGPFGTVKALRTNPTVIPAGCQQTISRFQNQFHFTTEDIGIGTMLLTWISIHDEVSNSKKDYLPSNCRVRLHSAR</sequence>
<feature type="compositionally biased region" description="Basic residues" evidence="2">
    <location>
        <begin position="9"/>
        <end position="26"/>
    </location>
</feature>
<evidence type="ECO:0000313" key="5">
    <source>
        <dbReference type="Proteomes" id="UP000436088"/>
    </source>
</evidence>
<feature type="transmembrane region" description="Helical" evidence="3">
    <location>
        <begin position="141"/>
        <end position="162"/>
    </location>
</feature>
<accession>A0A6A3AX65</accession>
<feature type="transmembrane region" description="Helical" evidence="3">
    <location>
        <begin position="214"/>
        <end position="239"/>
    </location>
</feature>
<comment type="caution">
    <text evidence="4">The sequence shown here is derived from an EMBL/GenBank/DDBJ whole genome shotgun (WGS) entry which is preliminary data.</text>
</comment>
<feature type="compositionally biased region" description="Polar residues" evidence="2">
    <location>
        <begin position="33"/>
        <end position="42"/>
    </location>
</feature>
<dbReference type="Pfam" id="PF01201">
    <property type="entry name" value="Ribosomal_S8e"/>
    <property type="match status" value="1"/>
</dbReference>
<dbReference type="PROSITE" id="PS01193">
    <property type="entry name" value="RIBOSOMAL_S8E"/>
    <property type="match status" value="1"/>
</dbReference>
<evidence type="ECO:0000256" key="1">
    <source>
        <dbReference type="SAM" id="Coils"/>
    </source>
</evidence>
<dbReference type="Proteomes" id="UP000436088">
    <property type="component" value="Unassembled WGS sequence"/>
</dbReference>
<gene>
    <name evidence="4" type="ORF">F3Y22_tig00110342pilonHSYRG00013</name>
</gene>
<feature type="coiled-coil region" evidence="1">
    <location>
        <begin position="268"/>
        <end position="309"/>
    </location>
</feature>
<feature type="transmembrane region" description="Helical" evidence="3">
    <location>
        <begin position="182"/>
        <end position="202"/>
    </location>
</feature>
<dbReference type="InterPro" id="IPR022309">
    <property type="entry name" value="Ribosomal_Se8/biogenesis_NSA2"/>
</dbReference>
<dbReference type="PANTHER" id="PTHR46581">
    <property type="entry name" value="ARABINOSYLTRANSFERASE RRA3"/>
    <property type="match status" value="1"/>
</dbReference>
<organism evidence="4 5">
    <name type="scientific">Hibiscus syriacus</name>
    <name type="common">Rose of Sharon</name>
    <dbReference type="NCBI Taxonomy" id="106335"/>
    <lineage>
        <taxon>Eukaryota</taxon>
        <taxon>Viridiplantae</taxon>
        <taxon>Streptophyta</taxon>
        <taxon>Embryophyta</taxon>
        <taxon>Tracheophyta</taxon>
        <taxon>Spermatophyta</taxon>
        <taxon>Magnoliopsida</taxon>
        <taxon>eudicotyledons</taxon>
        <taxon>Gunneridae</taxon>
        <taxon>Pentapetalae</taxon>
        <taxon>rosids</taxon>
        <taxon>malvids</taxon>
        <taxon>Malvales</taxon>
        <taxon>Malvaceae</taxon>
        <taxon>Malvoideae</taxon>
        <taxon>Hibiscus</taxon>
    </lineage>
</organism>
<keyword evidence="4" id="KW-0687">Ribonucleoprotein</keyword>
<dbReference type="GO" id="GO:0016757">
    <property type="term" value="F:glycosyltransferase activity"/>
    <property type="evidence" value="ECO:0007669"/>
    <property type="project" value="InterPro"/>
</dbReference>
<reference evidence="4" key="1">
    <citation type="submission" date="2019-09" db="EMBL/GenBank/DDBJ databases">
        <title>Draft genome information of white flower Hibiscus syriacus.</title>
        <authorList>
            <person name="Kim Y.-M."/>
        </authorList>
    </citation>
    <scope>NUCLEOTIDE SEQUENCE [LARGE SCALE GENOMIC DNA]</scope>
    <source>
        <strain evidence="4">YM2019G1</strain>
    </source>
</reference>
<dbReference type="GO" id="GO:0003735">
    <property type="term" value="F:structural constituent of ribosome"/>
    <property type="evidence" value="ECO:0007669"/>
    <property type="project" value="InterPro"/>
</dbReference>
<keyword evidence="1" id="KW-0175">Coiled coil</keyword>
<dbReference type="EMBL" id="VEPZ02000942">
    <property type="protein sequence ID" value="KAE8708388.1"/>
    <property type="molecule type" value="Genomic_DNA"/>
</dbReference>
<dbReference type="InterPro" id="IPR018283">
    <property type="entry name" value="Ribosomal_eS8_CS"/>
</dbReference>
<dbReference type="GO" id="GO:0006412">
    <property type="term" value="P:translation"/>
    <property type="evidence" value="ECO:0007669"/>
    <property type="project" value="InterPro"/>
</dbReference>
<dbReference type="PANTHER" id="PTHR46581:SF3">
    <property type="entry name" value="ARABINOSYLTRANSFERASE RRA3"/>
    <property type="match status" value="1"/>
</dbReference>
<evidence type="ECO:0000256" key="2">
    <source>
        <dbReference type="SAM" id="MobiDB-lite"/>
    </source>
</evidence>
<evidence type="ECO:0000313" key="4">
    <source>
        <dbReference type="EMBL" id="KAE8708388.1"/>
    </source>
</evidence>
<dbReference type="GO" id="GO:0005840">
    <property type="term" value="C:ribosome"/>
    <property type="evidence" value="ECO:0007669"/>
    <property type="project" value="UniProtKB-KW"/>
</dbReference>